<name>A0A0G9MTC8_9SPHN</name>
<reference evidence="1 2" key="1">
    <citation type="submission" date="2015-04" db="EMBL/GenBank/DDBJ databases">
        <title>The draft genome sequence of Erythrobacr gangjinensis K7-2.</title>
        <authorList>
            <person name="Zhuang L."/>
            <person name="Liu Y."/>
            <person name="Shao Z."/>
        </authorList>
    </citation>
    <scope>NUCLEOTIDE SEQUENCE [LARGE SCALE GENOMIC DNA]</scope>
    <source>
        <strain evidence="1 2">K7-2</strain>
    </source>
</reference>
<dbReference type="AlphaFoldDB" id="A0A0G9MTC8"/>
<accession>A0A0G9MTC8</accession>
<keyword evidence="2" id="KW-1185">Reference proteome</keyword>
<proteinExistence type="predicted"/>
<dbReference type="KEGG" id="egn:BMF35_a1511"/>
<dbReference type="EMBL" id="LBHC01000001">
    <property type="protein sequence ID" value="KLE32578.1"/>
    <property type="molecule type" value="Genomic_DNA"/>
</dbReference>
<evidence type="ECO:0000313" key="2">
    <source>
        <dbReference type="Proteomes" id="UP000053070"/>
    </source>
</evidence>
<dbReference type="CDD" id="cd07814">
    <property type="entry name" value="SRPBCC_CalC_Aha1-like"/>
    <property type="match status" value="1"/>
</dbReference>
<dbReference type="InterPro" id="IPR019587">
    <property type="entry name" value="Polyketide_cyclase/dehydratase"/>
</dbReference>
<protein>
    <submittedName>
        <fullName evidence="1">Uncharacterized protein</fullName>
    </submittedName>
</protein>
<dbReference type="Proteomes" id="UP000053070">
    <property type="component" value="Unassembled WGS sequence"/>
</dbReference>
<dbReference type="RefSeq" id="WP_047005428.1">
    <property type="nucleotide sequence ID" value="NZ_CP018097.1"/>
</dbReference>
<dbReference type="STRING" id="502682.BMF35_a1511"/>
<dbReference type="Pfam" id="PF10604">
    <property type="entry name" value="Polyketide_cyc2"/>
    <property type="match status" value="1"/>
</dbReference>
<dbReference type="Gene3D" id="3.30.530.20">
    <property type="match status" value="1"/>
</dbReference>
<dbReference type="PATRIC" id="fig|502682.8.peg.88"/>
<sequence>MKYAIAAISALAAASSARAEVVESNASGFVTQDEVVIEAAPSEVWQALVEPGRWWNGAHSWSGDAGNFSVTAEAGGCFCEALPGGGSVEHMRVVYAAPDRMLRLSGALGPLQTEALGGSLTIELEETDDGTRVSWTYVVGGYSRFPLEQIAPAVDAVQSEQLRRLHALLSTGDPEAQVVENAPAG</sequence>
<evidence type="ECO:0000313" key="1">
    <source>
        <dbReference type="EMBL" id="KLE32578.1"/>
    </source>
</evidence>
<organism evidence="1 2">
    <name type="scientific">Aurantiacibacter gangjinensis</name>
    <dbReference type="NCBI Taxonomy" id="502682"/>
    <lineage>
        <taxon>Bacteria</taxon>
        <taxon>Pseudomonadati</taxon>
        <taxon>Pseudomonadota</taxon>
        <taxon>Alphaproteobacteria</taxon>
        <taxon>Sphingomonadales</taxon>
        <taxon>Erythrobacteraceae</taxon>
        <taxon>Aurantiacibacter</taxon>
    </lineage>
</organism>
<dbReference type="SUPFAM" id="SSF55961">
    <property type="entry name" value="Bet v1-like"/>
    <property type="match status" value="1"/>
</dbReference>
<comment type="caution">
    <text evidence="1">The sequence shown here is derived from an EMBL/GenBank/DDBJ whole genome shotgun (WGS) entry which is preliminary data.</text>
</comment>
<dbReference type="InterPro" id="IPR023393">
    <property type="entry name" value="START-like_dom_sf"/>
</dbReference>
<gene>
    <name evidence="1" type="ORF">AAW01_00430</name>
</gene>
<dbReference type="OrthoDB" id="5735475at2"/>